<keyword evidence="1" id="KW-0812">Transmembrane</keyword>
<organism evidence="2 3">
    <name type="scientific">Liparis tanakae</name>
    <name type="common">Tanaka's snailfish</name>
    <dbReference type="NCBI Taxonomy" id="230148"/>
    <lineage>
        <taxon>Eukaryota</taxon>
        <taxon>Metazoa</taxon>
        <taxon>Chordata</taxon>
        <taxon>Craniata</taxon>
        <taxon>Vertebrata</taxon>
        <taxon>Euteleostomi</taxon>
        <taxon>Actinopterygii</taxon>
        <taxon>Neopterygii</taxon>
        <taxon>Teleostei</taxon>
        <taxon>Neoteleostei</taxon>
        <taxon>Acanthomorphata</taxon>
        <taxon>Eupercaria</taxon>
        <taxon>Perciformes</taxon>
        <taxon>Cottioidei</taxon>
        <taxon>Cottales</taxon>
        <taxon>Liparidae</taxon>
        <taxon>Liparis</taxon>
    </lineage>
</organism>
<evidence type="ECO:0000313" key="2">
    <source>
        <dbReference type="EMBL" id="TNN66406.1"/>
    </source>
</evidence>
<keyword evidence="1" id="KW-0472">Membrane</keyword>
<keyword evidence="3" id="KW-1185">Reference proteome</keyword>
<proteinExistence type="predicted"/>
<dbReference type="Proteomes" id="UP000314294">
    <property type="component" value="Unassembled WGS sequence"/>
</dbReference>
<dbReference type="AlphaFoldDB" id="A0A4Z2HKU1"/>
<reference evidence="2 3" key="1">
    <citation type="submission" date="2019-03" db="EMBL/GenBank/DDBJ databases">
        <title>First draft genome of Liparis tanakae, snailfish: a comprehensive survey of snailfish specific genes.</title>
        <authorList>
            <person name="Kim W."/>
            <person name="Song I."/>
            <person name="Jeong J.-H."/>
            <person name="Kim D."/>
            <person name="Kim S."/>
            <person name="Ryu S."/>
            <person name="Song J.Y."/>
            <person name="Lee S.K."/>
        </authorList>
    </citation>
    <scope>NUCLEOTIDE SEQUENCE [LARGE SCALE GENOMIC DNA]</scope>
    <source>
        <tissue evidence="2">Muscle</tissue>
    </source>
</reference>
<evidence type="ECO:0000313" key="3">
    <source>
        <dbReference type="Proteomes" id="UP000314294"/>
    </source>
</evidence>
<evidence type="ECO:0000256" key="1">
    <source>
        <dbReference type="SAM" id="Phobius"/>
    </source>
</evidence>
<keyword evidence="1" id="KW-1133">Transmembrane helix</keyword>
<gene>
    <name evidence="2" type="ORF">EYF80_023313</name>
</gene>
<sequence>MPKSQRCHAGCSRTCSCRPTCCNRCTSCCYSPIRTPPCATSLAIRTSFSISFTWRVPSGNSCRQNTGAAGAVPVTGAAGPVPVTGAAGPVPVTGAAGPVPLLVLHHSLHLVHNLSQAQFQLQAHIHQVNSQCRLVQLHLVRSLCQHHLVQLHLVHSLCQHHHVQLLLVRSLCQHHLVQLLLVRSLCQHHLVQLLLVRSQYQHHLVHSHYHLVLLFLVLFLLLLVQGQCQHHWDHNQDLTQVPLLCRFLQPHHCLHRQDQDHSLHQSHHCQNYPRLLHLVLLLQGLQGHLLQLRLHLVKKANR</sequence>
<accession>A0A4Z2HKU1</accession>
<name>A0A4Z2HKU1_9TELE</name>
<protein>
    <submittedName>
        <fullName evidence="2">Uncharacterized protein</fullName>
    </submittedName>
</protein>
<comment type="caution">
    <text evidence="2">The sequence shown here is derived from an EMBL/GenBank/DDBJ whole genome shotgun (WGS) entry which is preliminary data.</text>
</comment>
<dbReference type="EMBL" id="SRLO01000219">
    <property type="protein sequence ID" value="TNN66406.1"/>
    <property type="molecule type" value="Genomic_DNA"/>
</dbReference>
<feature type="transmembrane region" description="Helical" evidence="1">
    <location>
        <begin position="207"/>
        <end position="224"/>
    </location>
</feature>